<dbReference type="Pfam" id="PF00535">
    <property type="entry name" value="Glycos_transf_2"/>
    <property type="match status" value="1"/>
</dbReference>
<accession>A0ABW0JZH4</accession>
<dbReference type="SUPFAM" id="SSF53448">
    <property type="entry name" value="Nucleotide-diphospho-sugar transferases"/>
    <property type="match status" value="1"/>
</dbReference>
<reference evidence="3" key="1">
    <citation type="journal article" date="2019" name="Int. J. Syst. Evol. Microbiol.">
        <title>The Global Catalogue of Microorganisms (GCM) 10K type strain sequencing project: providing services to taxonomists for standard genome sequencing and annotation.</title>
        <authorList>
            <consortium name="The Broad Institute Genomics Platform"/>
            <consortium name="The Broad Institute Genome Sequencing Center for Infectious Disease"/>
            <person name="Wu L."/>
            <person name="Ma J."/>
        </authorList>
    </citation>
    <scope>NUCLEOTIDE SEQUENCE [LARGE SCALE GENOMIC DNA]</scope>
    <source>
        <strain evidence="3">KACC 12822</strain>
    </source>
</reference>
<dbReference type="Proteomes" id="UP001596018">
    <property type="component" value="Unassembled WGS sequence"/>
</dbReference>
<sequence length="695" mass="76071">MAEGNPLIGQLSWRLKRLGYLLQRTRGSFALRGIRGTLARMRQEFESRPERDEALALLPLDEPFTPFALPVSNQPQVSVIIPVHGKLAYTLACLRSLARHGAQAPFEVIVVDDASPDDSATTLAQIDGVQLLRNRTNLGFIGSSNAGAAQARGEFLLFLNNDTQVTPDWLDALLRCFAERADCGIAGSRLVYPDGRLQEAGGLVFADGSCWTTGRFEPRDASAFRYRRETDYVSGASLMIRREVFQRLGGFDARYAPAYYEDTDLAFAVRHIGLRVYYEPASLVIHCEGISAGTDLGSGMKRYQSINQAKFIDKWATDLAAQPPAGTALERAIRWRKRGRVLVVDSMTPEPTRDSGSLRLHAILQLLDAQGWSTSFIPDDGRASSREIAALGELGCETSLESVPAWLRRHGHELHAVILCRHTVAGQYAELVRRDAPKAKLLFDTVDLHFLREQRAAEHGGSSMLAHQAAASQRSELALIARSDVSFVVSPHEKALLAELVPQAQVELLSNIHPVHGCGQPFAGRADLLFIGGYGHPPNSDAIRWIASEILPRLRQAMPDIRLHVFGDMPDTARRELDTPGLELHGRVADLTPWMDSCLASLAPLRFGAGVKGKINLSMSHGLPVIATTIAVEGMQLGDGTNVLVADDAAAFADAVQRLAHDEALWRQLSEQGLDNVRQHFSADAADAALHRVLD</sequence>
<dbReference type="InterPro" id="IPR001173">
    <property type="entry name" value="Glyco_trans_2-like"/>
</dbReference>
<keyword evidence="3" id="KW-1185">Reference proteome</keyword>
<dbReference type="EC" id="2.4.-.-" evidence="2"/>
<evidence type="ECO:0000313" key="2">
    <source>
        <dbReference type="EMBL" id="MFC5440841.1"/>
    </source>
</evidence>
<evidence type="ECO:0000313" key="3">
    <source>
        <dbReference type="Proteomes" id="UP001596018"/>
    </source>
</evidence>
<dbReference type="CDD" id="cd04186">
    <property type="entry name" value="GT_2_like_c"/>
    <property type="match status" value="1"/>
</dbReference>
<protein>
    <submittedName>
        <fullName evidence="2">Glycosyltransferase</fullName>
        <ecNumber evidence="2">2.4.-.-</ecNumber>
    </submittedName>
</protein>
<keyword evidence="2" id="KW-0808">Transferase</keyword>
<comment type="caution">
    <text evidence="2">The sequence shown here is derived from an EMBL/GenBank/DDBJ whole genome shotgun (WGS) entry which is preliminary data.</text>
</comment>
<keyword evidence="2" id="KW-0328">Glycosyltransferase</keyword>
<gene>
    <name evidence="2" type="ORF">ACFPK0_12510</name>
</gene>
<name>A0ABW0JZH4_9GAMM</name>
<evidence type="ECO:0000259" key="1">
    <source>
        <dbReference type="Pfam" id="PF00535"/>
    </source>
</evidence>
<dbReference type="Pfam" id="PF13692">
    <property type="entry name" value="Glyco_trans_1_4"/>
    <property type="match status" value="1"/>
</dbReference>
<dbReference type="RefSeq" id="WP_377341136.1">
    <property type="nucleotide sequence ID" value="NZ_JALBWS010000013.1"/>
</dbReference>
<dbReference type="Gene3D" id="3.40.50.2000">
    <property type="entry name" value="Glycogen Phosphorylase B"/>
    <property type="match status" value="1"/>
</dbReference>
<dbReference type="PANTHER" id="PTHR43179:SF7">
    <property type="entry name" value="RHAMNOSYLTRANSFERASE WBBL"/>
    <property type="match status" value="1"/>
</dbReference>
<dbReference type="InterPro" id="IPR029044">
    <property type="entry name" value="Nucleotide-diphossugar_trans"/>
</dbReference>
<dbReference type="Gene3D" id="3.90.550.10">
    <property type="entry name" value="Spore Coat Polysaccharide Biosynthesis Protein SpsA, Chain A"/>
    <property type="match status" value="1"/>
</dbReference>
<proteinExistence type="predicted"/>
<dbReference type="PANTHER" id="PTHR43179">
    <property type="entry name" value="RHAMNOSYLTRANSFERASE WBBL"/>
    <property type="match status" value="1"/>
</dbReference>
<dbReference type="EMBL" id="JBHSMM010000002">
    <property type="protein sequence ID" value="MFC5440841.1"/>
    <property type="molecule type" value="Genomic_DNA"/>
</dbReference>
<dbReference type="SUPFAM" id="SSF53756">
    <property type="entry name" value="UDP-Glycosyltransferase/glycogen phosphorylase"/>
    <property type="match status" value="1"/>
</dbReference>
<feature type="domain" description="Glycosyltransferase 2-like" evidence="1">
    <location>
        <begin position="78"/>
        <end position="248"/>
    </location>
</feature>
<organism evidence="2 3">
    <name type="scientific">Rhodanobacter ginsenosidimutans</name>
    <dbReference type="NCBI Taxonomy" id="490571"/>
    <lineage>
        <taxon>Bacteria</taxon>
        <taxon>Pseudomonadati</taxon>
        <taxon>Pseudomonadota</taxon>
        <taxon>Gammaproteobacteria</taxon>
        <taxon>Lysobacterales</taxon>
        <taxon>Rhodanobacteraceae</taxon>
        <taxon>Rhodanobacter</taxon>
    </lineage>
</organism>
<dbReference type="GO" id="GO:0016757">
    <property type="term" value="F:glycosyltransferase activity"/>
    <property type="evidence" value="ECO:0007669"/>
    <property type="project" value="UniProtKB-KW"/>
</dbReference>